<comment type="caution">
    <text evidence="1">The sequence shown here is derived from an EMBL/GenBank/DDBJ whole genome shotgun (WGS) entry which is preliminary data.</text>
</comment>
<sequence length="356" mass="41526">MSCVSTVPLSGFLHRHSFPEWIEKMYKNLNGLHHQHRARSYSCVNGVTQYRSRNLCGFVYHRSIHNHVDKYVITKHYYQLVPLSLVTYVHQMLKKKTTPSAARLLLYSYVQRNFDYCSVHVSTVISHVSQQFRFLVFFIVTQWVVSVQWNYFYKLEYLSLMVVQMYKNLNGLHHQHRARSYSCVNGVTQYRSRNLCGFVYHRNTSDAEDEDKELVPFATRVRMDVKAFPSRPSVPLLITNSQRRNSILFMTAMKYQWITSSENLFSRSGWHSNCVSYGSDFDYCSLHVSTVISYVSTVPVSSSLQVVSVQWNYFYKLEYLSLMVVRVSLNGLKRCTKVCKSGEPGADLRPEGMPWA</sequence>
<reference evidence="1 2" key="1">
    <citation type="submission" date="2015-05" db="EMBL/GenBank/DDBJ databases">
        <title>Evolution of Trichinella species and genotypes.</title>
        <authorList>
            <person name="Korhonen P.K."/>
            <person name="Edoardo P."/>
            <person name="Giuseppe L.R."/>
            <person name="Gasser R.B."/>
        </authorList>
    </citation>
    <scope>NUCLEOTIDE SEQUENCE [LARGE SCALE GENOMIC DNA]</scope>
    <source>
        <strain evidence="1">ISS10</strain>
    </source>
</reference>
<evidence type="ECO:0000313" key="1">
    <source>
        <dbReference type="EMBL" id="KRZ48380.1"/>
    </source>
</evidence>
<protein>
    <submittedName>
        <fullName evidence="1">Uncharacterized protein</fullName>
    </submittedName>
</protein>
<name>A0A0V1KN87_9BILA</name>
<keyword evidence="2" id="KW-1185">Reference proteome</keyword>
<dbReference type="OrthoDB" id="5937889at2759"/>
<evidence type="ECO:0000313" key="2">
    <source>
        <dbReference type="Proteomes" id="UP000054721"/>
    </source>
</evidence>
<proteinExistence type="predicted"/>
<gene>
    <name evidence="1" type="ORF">T02_4698</name>
</gene>
<accession>A0A0V1KN87</accession>
<dbReference type="Proteomes" id="UP000054721">
    <property type="component" value="Unassembled WGS sequence"/>
</dbReference>
<dbReference type="AlphaFoldDB" id="A0A0V1KN87"/>
<dbReference type="EMBL" id="JYDW01000416">
    <property type="protein sequence ID" value="KRZ48380.1"/>
    <property type="molecule type" value="Genomic_DNA"/>
</dbReference>
<organism evidence="1 2">
    <name type="scientific">Trichinella nativa</name>
    <dbReference type="NCBI Taxonomy" id="6335"/>
    <lineage>
        <taxon>Eukaryota</taxon>
        <taxon>Metazoa</taxon>
        <taxon>Ecdysozoa</taxon>
        <taxon>Nematoda</taxon>
        <taxon>Enoplea</taxon>
        <taxon>Dorylaimia</taxon>
        <taxon>Trichinellida</taxon>
        <taxon>Trichinellidae</taxon>
        <taxon>Trichinella</taxon>
    </lineage>
</organism>